<proteinExistence type="predicted"/>
<name>A0ABU4GJF3_9CLOT</name>
<dbReference type="InterPro" id="IPR007822">
    <property type="entry name" value="LANC-like"/>
</dbReference>
<organism evidence="2 3">
    <name type="scientific">Clostridium boliviensis</name>
    <dbReference type="NCBI Taxonomy" id="318465"/>
    <lineage>
        <taxon>Bacteria</taxon>
        <taxon>Bacillati</taxon>
        <taxon>Bacillota</taxon>
        <taxon>Clostridia</taxon>
        <taxon>Eubacteriales</taxon>
        <taxon>Clostridiaceae</taxon>
        <taxon>Clostridium</taxon>
    </lineage>
</organism>
<protein>
    <submittedName>
        <fullName evidence="2">Type 2 lanthipeptide synthetase LanM family protein</fullName>
    </submittedName>
</protein>
<dbReference type="InterPro" id="IPR012341">
    <property type="entry name" value="6hp_glycosidase-like_sf"/>
</dbReference>
<sequence length="1036" mass="119206">MMSIKSYYIKERKILDEKKGKEEVMDYWRKILKGVDMHIFPSVYGISFKSILFPKYTEPVFTQDMTLLSQIMILYKEYQSDPLETVTIPVDKMFFSSFYNHFLQFGVFTLKKVFSDLQPSIIKSYSRALLDKLGSVSLRTLIFEMYISKESGLLEGNPSEQYLQYNEDYLKDKNYIAELFQLYPGLERLLFESILITNKCYISFFTRLNNDWKKICNNFEIKDKNLVVESLKSDTSDSHNGGETVFILELKNRNKLVYKSRSLKAEVYLQKTIEFIKPGLKYDLGKFNILDCENYGWEEFVESDCCRSHEQLKRYYYRFGSLIFISYILNANDFHEENLIANGEYPKIIDAETILENWKASDQLYARDNINIMLRQSVLSSGLLPKKRFDKKGQGIDMSAVGGQGGTLYPFKIPHIVVEYTSNMHLEYKNPVKEERDNLARLNDLFVPAAEFSDDIVEGFSDAYTYAFANKNSLCDLLNSFGDLKVRHLIQDTQKYSMILHLSYHPDFLQDCKDRELFLCSLYKDCTSDKSEDIIKHEVDDMLHMDIPYFTVMANETMLRDGRGQCIEDYFSHTSIEYACHKVMELSEADLEKQVMFINIALDDVDKTNERNSKIKHITSNKSVLTYESECEETVKKIADYLIRKAVWGKNKKDISWVDVLPLGDDDSFSWDIRPISVYLYEGLAGIAIFFAALNKVFQCEKYEQVLNAVAESLFQYTDNLLEDRQDLNEEDSGIFNGEAGLVYTYCLLFKITNSKIYLEYAVRHVDILAAAIQNDKKFDLVYGNSGAVIALVEMYEITNDKSYLLLAQQAGDILIVSQNHNGGWTGNPKMSALAGMSHGTSGIIYALTRLWEYTQNEYTLNAIKNGLKFEQTLYDQTYKNWKDERHFKGEKISDKNIYTVAWCHGAPGILLGRIGMLSSFNDECKKIILQDIQNAIETVYENGISNNNCLCHGNIGNTEIIQEYCKKIGDIKLETDIKEIRKEIVAGIAQDECLGVSSLYGYCSIGFMNGMSGIGYSLLRDLSGELPCVLAVNMR</sequence>
<gene>
    <name evidence="2" type="ORF">RZO55_09160</name>
</gene>
<evidence type="ECO:0000313" key="2">
    <source>
        <dbReference type="EMBL" id="MDW2797738.1"/>
    </source>
</evidence>
<dbReference type="Proteomes" id="UP001276854">
    <property type="component" value="Unassembled WGS sequence"/>
</dbReference>
<dbReference type="PRINTS" id="PR01955">
    <property type="entry name" value="LANCFRANKIA"/>
</dbReference>
<dbReference type="Pfam" id="PF05147">
    <property type="entry name" value="LANC_like"/>
    <property type="match status" value="1"/>
</dbReference>
<dbReference type="RefSeq" id="WP_318063988.1">
    <property type="nucleotide sequence ID" value="NZ_JAWONS010000133.1"/>
</dbReference>
<dbReference type="PIRSF" id="PIRSF037228">
    <property type="entry name" value="Lant_mod_RumM"/>
    <property type="match status" value="1"/>
</dbReference>
<dbReference type="InterPro" id="IPR025410">
    <property type="entry name" value="Lant_dehyd"/>
</dbReference>
<evidence type="ECO:0000313" key="3">
    <source>
        <dbReference type="Proteomes" id="UP001276854"/>
    </source>
</evidence>
<comment type="caution">
    <text evidence="2">The sequence shown here is derived from an EMBL/GenBank/DDBJ whole genome shotgun (WGS) entry which is preliminary data.</text>
</comment>
<dbReference type="Gene3D" id="1.50.10.10">
    <property type="match status" value="1"/>
</dbReference>
<keyword evidence="3" id="KW-1185">Reference proteome</keyword>
<dbReference type="SUPFAM" id="SSF158745">
    <property type="entry name" value="LanC-like"/>
    <property type="match status" value="1"/>
</dbReference>
<dbReference type="SMART" id="SM01260">
    <property type="entry name" value="LANC_like"/>
    <property type="match status" value="1"/>
</dbReference>
<accession>A0ABU4GJF3</accession>
<dbReference type="PANTHER" id="PTHR12736">
    <property type="entry name" value="LANC-LIKE PROTEIN"/>
    <property type="match status" value="1"/>
</dbReference>
<dbReference type="EMBL" id="JAWONS010000133">
    <property type="protein sequence ID" value="MDW2797738.1"/>
    <property type="molecule type" value="Genomic_DNA"/>
</dbReference>
<feature type="domain" description="Lantibiotic biosynthesis protein dehydration" evidence="1">
    <location>
        <begin position="183"/>
        <end position="552"/>
    </location>
</feature>
<dbReference type="NCBIfam" id="TIGR03897">
    <property type="entry name" value="lanti_2_LanM"/>
    <property type="match status" value="1"/>
</dbReference>
<reference evidence="2 3" key="1">
    <citation type="submission" date="2023-10" db="EMBL/GenBank/DDBJ databases">
        <title>A novel Glycoside Hydrolase 43-Like Enzyme from Clostrdium boliviensis is an Endo-xylanase, and a Candidate for Xylooligosaccharides Production from Different Xylan Substrates.</title>
        <authorList>
            <person name="Alvarez M.T."/>
            <person name="Rocabado-Villegas L.R."/>
            <person name="Salas-Veizaga D.M."/>
            <person name="Linares-Pasten J.A."/>
            <person name="Gudmundsdottir E.E."/>
            <person name="Hreggvidsson G.O."/>
            <person name="Adlercreutz P."/>
            <person name="Nordberg Karlsson E."/>
        </authorList>
    </citation>
    <scope>NUCLEOTIDE SEQUENCE [LARGE SCALE GENOMIC DNA]</scope>
    <source>
        <strain evidence="2 3">E-1</strain>
    </source>
</reference>
<evidence type="ECO:0000259" key="1">
    <source>
        <dbReference type="Pfam" id="PF13575"/>
    </source>
</evidence>
<dbReference type="PANTHER" id="PTHR12736:SF7">
    <property type="entry name" value="LANC-LIKE PROTEIN 3"/>
    <property type="match status" value="1"/>
</dbReference>
<dbReference type="Pfam" id="PF13575">
    <property type="entry name" value="DUF4135"/>
    <property type="match status" value="1"/>
</dbReference>
<dbReference type="InterPro" id="IPR017146">
    <property type="entry name" value="Lanti_2_LanM"/>
</dbReference>
<dbReference type="PRINTS" id="PR01950">
    <property type="entry name" value="LANCSUPER"/>
</dbReference>
<dbReference type="CDD" id="cd04792">
    <property type="entry name" value="LanM-like"/>
    <property type="match status" value="1"/>
</dbReference>